<sequence length="244" mass="27859">MIRRIWLFRNNVISSLILSFVFLLTIFIFANLSFRNVLVISLYDIKFDTWIYPSMVLLVSGLSIIPSIFRDIFDLRIHKKVLTYLSLSPYSKRFIIFSFLVVALIEGIIMGLGSLLLFSFIIPYPFGLIETVALLVYSSIFILVFGNILITISILADKSATFLLSIVILFFFILLGSGLIIELPFFPSSVNYILSISPISMIVQAMQSYLFSGFINFSLTFFPILFTIVLLLINSILLRNKLRQ</sequence>
<feature type="transmembrane region" description="Helical" evidence="1">
    <location>
        <begin position="94"/>
        <end position="122"/>
    </location>
</feature>
<keyword evidence="1" id="KW-0472">Membrane</keyword>
<evidence type="ECO:0000313" key="2">
    <source>
        <dbReference type="EMBL" id="SVA64593.1"/>
    </source>
</evidence>
<feature type="transmembrane region" description="Helical" evidence="1">
    <location>
        <begin position="134"/>
        <end position="155"/>
    </location>
</feature>
<protein>
    <recommendedName>
        <fullName evidence="3">ABC-2 type transporter domain-containing protein</fullName>
    </recommendedName>
</protein>
<reference evidence="2" key="1">
    <citation type="submission" date="2018-05" db="EMBL/GenBank/DDBJ databases">
        <authorList>
            <person name="Lanie J.A."/>
            <person name="Ng W.-L."/>
            <person name="Kazmierczak K.M."/>
            <person name="Andrzejewski T.M."/>
            <person name="Davidsen T.M."/>
            <person name="Wayne K.J."/>
            <person name="Tettelin H."/>
            <person name="Glass J.I."/>
            <person name="Rusch D."/>
            <person name="Podicherti R."/>
            <person name="Tsui H.-C.T."/>
            <person name="Winkler M.E."/>
        </authorList>
    </citation>
    <scope>NUCLEOTIDE SEQUENCE</scope>
</reference>
<feature type="transmembrane region" description="Helical" evidence="1">
    <location>
        <begin position="206"/>
        <end position="233"/>
    </location>
</feature>
<feature type="transmembrane region" description="Helical" evidence="1">
    <location>
        <begin position="162"/>
        <end position="186"/>
    </location>
</feature>
<feature type="transmembrane region" description="Helical" evidence="1">
    <location>
        <begin position="12"/>
        <end position="30"/>
    </location>
</feature>
<dbReference type="AlphaFoldDB" id="A0A381XJY1"/>
<dbReference type="EMBL" id="UINC01015318">
    <property type="protein sequence ID" value="SVA64593.1"/>
    <property type="molecule type" value="Genomic_DNA"/>
</dbReference>
<accession>A0A381XJY1</accession>
<name>A0A381XJY1_9ZZZZ</name>
<evidence type="ECO:0000256" key="1">
    <source>
        <dbReference type="SAM" id="Phobius"/>
    </source>
</evidence>
<proteinExistence type="predicted"/>
<gene>
    <name evidence="2" type="ORF">METZ01_LOCUS117447</name>
</gene>
<evidence type="ECO:0008006" key="3">
    <source>
        <dbReference type="Google" id="ProtNLM"/>
    </source>
</evidence>
<keyword evidence="1" id="KW-1133">Transmembrane helix</keyword>
<keyword evidence="1" id="KW-0812">Transmembrane</keyword>
<feature type="transmembrane region" description="Helical" evidence="1">
    <location>
        <begin position="50"/>
        <end position="73"/>
    </location>
</feature>
<organism evidence="2">
    <name type="scientific">marine metagenome</name>
    <dbReference type="NCBI Taxonomy" id="408172"/>
    <lineage>
        <taxon>unclassified sequences</taxon>
        <taxon>metagenomes</taxon>
        <taxon>ecological metagenomes</taxon>
    </lineage>
</organism>